<protein>
    <submittedName>
        <fullName evidence="13">Uncharacterized protein</fullName>
    </submittedName>
</protein>
<reference evidence="13 14" key="1">
    <citation type="submission" date="2024-03" db="EMBL/GenBank/DDBJ databases">
        <title>Adaptation during the transition from Ophiocordyceps entomopathogen to insect associate is accompanied by gene loss and intensified selection.</title>
        <authorList>
            <person name="Ward C.M."/>
            <person name="Onetto C.A."/>
            <person name="Borneman A.R."/>
        </authorList>
    </citation>
    <scope>NUCLEOTIDE SEQUENCE [LARGE SCALE GENOMIC DNA]</scope>
    <source>
        <strain evidence="13">AWRI1</strain>
        <tissue evidence="13">Single Adult Female</tissue>
    </source>
</reference>
<comment type="similarity">
    <text evidence="2">Belongs to the repulsive guidance molecule (RGM) family.</text>
</comment>
<evidence type="ECO:0000313" key="14">
    <source>
        <dbReference type="Proteomes" id="UP001367676"/>
    </source>
</evidence>
<sequence length="233" mass="26313">MLYLFCFLRQSLVAGLGRKCALDECSSNYRLAMEEARIIDPERSPQYCAILLSYRQCQDANTQSCRGDLTFHTTEFLTRKLEREHCPRNSDRSGPSPSKGPSNKPPHRGYPATGHPLRPSCKYFGSFKFRFCSLFGDPHLKTFEGKYQTCRVNGTWALINNSYVSVHVTNRPVVENSAVTAPTKCINDRLWVCTSERGNAEIHLNKALEEGLRGCQVKEDLGCGVFGCWISFL</sequence>
<evidence type="ECO:0000256" key="5">
    <source>
        <dbReference type="ARBA" id="ARBA00022729"/>
    </source>
</evidence>
<name>A0AAN9XZM6_9HEMI</name>
<feature type="region of interest" description="Disordered" evidence="9">
    <location>
        <begin position="82"/>
        <end position="114"/>
    </location>
</feature>
<proteinExistence type="inferred from homology"/>
<dbReference type="GO" id="GO:0030509">
    <property type="term" value="P:BMP signaling pathway"/>
    <property type="evidence" value="ECO:0007669"/>
    <property type="project" value="TreeGrafter"/>
</dbReference>
<dbReference type="PANTHER" id="PTHR31428:SF6">
    <property type="entry name" value="REPULSIVE GUIDANCE MOLECULE B HOMOLOG DRAG-1"/>
    <property type="match status" value="1"/>
</dbReference>
<comment type="subcellular location">
    <subcellularLocation>
        <location evidence="1">Cell membrane</location>
        <topology evidence="1">Lipid-anchor</topology>
        <topology evidence="1">GPI-anchor</topology>
    </subcellularLocation>
</comment>
<keyword evidence="5 10" id="KW-0732">Signal</keyword>
<feature type="domain" description="Repulsive guidance molecule C-terminal" evidence="11">
    <location>
        <begin position="128"/>
        <end position="185"/>
    </location>
</feature>
<evidence type="ECO:0000259" key="11">
    <source>
        <dbReference type="Pfam" id="PF06534"/>
    </source>
</evidence>
<evidence type="ECO:0000256" key="1">
    <source>
        <dbReference type="ARBA" id="ARBA00004609"/>
    </source>
</evidence>
<evidence type="ECO:0000256" key="3">
    <source>
        <dbReference type="ARBA" id="ARBA00022475"/>
    </source>
</evidence>
<dbReference type="EMBL" id="JBBCAQ010000036">
    <property type="protein sequence ID" value="KAK7576482.1"/>
    <property type="molecule type" value="Genomic_DNA"/>
</dbReference>
<evidence type="ECO:0000256" key="2">
    <source>
        <dbReference type="ARBA" id="ARBA00005321"/>
    </source>
</evidence>
<feature type="chain" id="PRO_5043053956" evidence="10">
    <location>
        <begin position="18"/>
        <end position="233"/>
    </location>
</feature>
<feature type="domain" description="Repulsive guidance molecule N-terminal" evidence="12">
    <location>
        <begin position="20"/>
        <end position="85"/>
    </location>
</feature>
<dbReference type="Proteomes" id="UP001367676">
    <property type="component" value="Unassembled WGS sequence"/>
</dbReference>
<dbReference type="InterPro" id="IPR010536">
    <property type="entry name" value="RGM_N"/>
</dbReference>
<feature type="signal peptide" evidence="10">
    <location>
        <begin position="1"/>
        <end position="17"/>
    </location>
</feature>
<dbReference type="Pfam" id="PF06534">
    <property type="entry name" value="RGM_C"/>
    <property type="match status" value="1"/>
</dbReference>
<evidence type="ECO:0000256" key="7">
    <source>
        <dbReference type="ARBA" id="ARBA00023180"/>
    </source>
</evidence>
<keyword evidence="8" id="KW-0449">Lipoprotein</keyword>
<dbReference type="InterPro" id="IPR009496">
    <property type="entry name" value="RGM_C"/>
</dbReference>
<keyword evidence="6" id="KW-0472">Membrane</keyword>
<dbReference type="Gene3D" id="3.40.1000.10">
    <property type="entry name" value="Mog1/PsbP, alpha/beta/alpha sandwich"/>
    <property type="match status" value="1"/>
</dbReference>
<evidence type="ECO:0000259" key="12">
    <source>
        <dbReference type="Pfam" id="PF06535"/>
    </source>
</evidence>
<keyword evidence="14" id="KW-1185">Reference proteome</keyword>
<gene>
    <name evidence="13" type="ORF">V9T40_012768</name>
</gene>
<evidence type="ECO:0000256" key="9">
    <source>
        <dbReference type="SAM" id="MobiDB-lite"/>
    </source>
</evidence>
<keyword evidence="4" id="KW-0336">GPI-anchor</keyword>
<accession>A0AAN9XZM6</accession>
<evidence type="ECO:0000256" key="6">
    <source>
        <dbReference type="ARBA" id="ARBA00023136"/>
    </source>
</evidence>
<dbReference type="GO" id="GO:0005886">
    <property type="term" value="C:plasma membrane"/>
    <property type="evidence" value="ECO:0007669"/>
    <property type="project" value="UniProtKB-SubCell"/>
</dbReference>
<dbReference type="InterPro" id="IPR040287">
    <property type="entry name" value="RGM"/>
</dbReference>
<evidence type="ECO:0000256" key="10">
    <source>
        <dbReference type="SAM" id="SignalP"/>
    </source>
</evidence>
<evidence type="ECO:0000256" key="8">
    <source>
        <dbReference type="ARBA" id="ARBA00023288"/>
    </source>
</evidence>
<dbReference type="Pfam" id="PF06535">
    <property type="entry name" value="RGM_N"/>
    <property type="match status" value="1"/>
</dbReference>
<dbReference type="PANTHER" id="PTHR31428">
    <property type="entry name" value="RGM DOMAIN FAMILY MEMBER DRAG-1"/>
    <property type="match status" value="1"/>
</dbReference>
<keyword evidence="7" id="KW-0325">Glycoprotein</keyword>
<evidence type="ECO:0000313" key="13">
    <source>
        <dbReference type="EMBL" id="KAK7576482.1"/>
    </source>
</evidence>
<keyword evidence="3" id="KW-1003">Cell membrane</keyword>
<organism evidence="13 14">
    <name type="scientific">Parthenolecanium corni</name>
    <dbReference type="NCBI Taxonomy" id="536013"/>
    <lineage>
        <taxon>Eukaryota</taxon>
        <taxon>Metazoa</taxon>
        <taxon>Ecdysozoa</taxon>
        <taxon>Arthropoda</taxon>
        <taxon>Hexapoda</taxon>
        <taxon>Insecta</taxon>
        <taxon>Pterygota</taxon>
        <taxon>Neoptera</taxon>
        <taxon>Paraneoptera</taxon>
        <taxon>Hemiptera</taxon>
        <taxon>Sternorrhyncha</taxon>
        <taxon>Coccoidea</taxon>
        <taxon>Coccidae</taxon>
        <taxon>Parthenolecanium</taxon>
    </lineage>
</organism>
<feature type="compositionally biased region" description="Low complexity" evidence="9">
    <location>
        <begin position="93"/>
        <end position="102"/>
    </location>
</feature>
<dbReference type="GO" id="GO:0098552">
    <property type="term" value="C:side of membrane"/>
    <property type="evidence" value="ECO:0007669"/>
    <property type="project" value="UniProtKB-KW"/>
</dbReference>
<feature type="compositionally biased region" description="Basic and acidic residues" evidence="9">
    <location>
        <begin position="82"/>
        <end position="91"/>
    </location>
</feature>
<comment type="caution">
    <text evidence="13">The sequence shown here is derived from an EMBL/GenBank/DDBJ whole genome shotgun (WGS) entry which is preliminary data.</text>
</comment>
<dbReference type="AlphaFoldDB" id="A0AAN9XZM6"/>
<dbReference type="GO" id="GO:0015026">
    <property type="term" value="F:coreceptor activity"/>
    <property type="evidence" value="ECO:0007669"/>
    <property type="project" value="TreeGrafter"/>
</dbReference>
<evidence type="ECO:0000256" key="4">
    <source>
        <dbReference type="ARBA" id="ARBA00022622"/>
    </source>
</evidence>